<dbReference type="Proteomes" id="UP000054903">
    <property type="component" value="Unassembled WGS sequence"/>
</dbReference>
<dbReference type="InterPro" id="IPR036388">
    <property type="entry name" value="WH-like_DNA-bd_sf"/>
</dbReference>
<dbReference type="PROSITE" id="PS50995">
    <property type="entry name" value="HTH_MARR_2"/>
    <property type="match status" value="1"/>
</dbReference>
<name>A0A158DWL2_9BURK</name>
<dbReference type="STRING" id="1777138.AWB77_05893"/>
<organism evidence="3 4">
    <name type="scientific">Caballeronia fortuita</name>
    <dbReference type="NCBI Taxonomy" id="1777138"/>
    <lineage>
        <taxon>Bacteria</taxon>
        <taxon>Pseudomonadati</taxon>
        <taxon>Pseudomonadota</taxon>
        <taxon>Betaproteobacteria</taxon>
        <taxon>Burkholderiales</taxon>
        <taxon>Burkholderiaceae</taxon>
        <taxon>Caballeronia</taxon>
    </lineage>
</organism>
<dbReference type="EMBL" id="FCNX02000019">
    <property type="protein sequence ID" value="SAK98800.1"/>
    <property type="molecule type" value="Genomic_DNA"/>
</dbReference>
<dbReference type="Gene3D" id="1.10.10.10">
    <property type="entry name" value="Winged helix-like DNA-binding domain superfamily/Winged helix DNA-binding domain"/>
    <property type="match status" value="1"/>
</dbReference>
<evidence type="ECO:0000259" key="2">
    <source>
        <dbReference type="PROSITE" id="PS50995"/>
    </source>
</evidence>
<feature type="domain" description="HTH marR-type" evidence="2">
    <location>
        <begin position="31"/>
        <end position="166"/>
    </location>
</feature>
<dbReference type="InterPro" id="IPR000835">
    <property type="entry name" value="HTH_MarR-typ"/>
</dbReference>
<dbReference type="PANTHER" id="PTHR33164">
    <property type="entry name" value="TRANSCRIPTIONAL REGULATOR, MARR FAMILY"/>
    <property type="match status" value="1"/>
</dbReference>
<dbReference type="GO" id="GO:0003700">
    <property type="term" value="F:DNA-binding transcription factor activity"/>
    <property type="evidence" value="ECO:0007669"/>
    <property type="project" value="InterPro"/>
</dbReference>
<dbReference type="SMART" id="SM00347">
    <property type="entry name" value="HTH_MARR"/>
    <property type="match status" value="1"/>
</dbReference>
<sequence>MRNSTPFSGRYFRRRRPAPEPIKLPKKEDHPDALSKYTGSLVRRAQQRHVAVWLAEVSADITSVQYAALEILHKTPGVNQRQLGDELDVDRSTIADLVARMVRNGLIERSDDLVDKRSYVLFLTAAGKKQLATLRPRVEEVERILTARLTSKESLELRRLLAALLPREGD</sequence>
<proteinExistence type="predicted"/>
<dbReference type="InterPro" id="IPR039422">
    <property type="entry name" value="MarR/SlyA-like"/>
</dbReference>
<dbReference type="AlphaFoldDB" id="A0A158DWL2"/>
<protein>
    <submittedName>
        <fullName evidence="3">MarR family transcriptional regulator</fullName>
    </submittedName>
</protein>
<accession>A0A158DWL2</accession>
<dbReference type="PANTHER" id="PTHR33164:SF43">
    <property type="entry name" value="HTH-TYPE TRANSCRIPTIONAL REPRESSOR YETL"/>
    <property type="match status" value="1"/>
</dbReference>
<keyword evidence="4" id="KW-1185">Reference proteome</keyword>
<dbReference type="SUPFAM" id="SSF46785">
    <property type="entry name" value="Winged helix' DNA-binding domain"/>
    <property type="match status" value="1"/>
</dbReference>
<evidence type="ECO:0000313" key="4">
    <source>
        <dbReference type="Proteomes" id="UP000054903"/>
    </source>
</evidence>
<evidence type="ECO:0000313" key="3">
    <source>
        <dbReference type="EMBL" id="SAK98800.1"/>
    </source>
</evidence>
<evidence type="ECO:0000256" key="1">
    <source>
        <dbReference type="SAM" id="MobiDB-lite"/>
    </source>
</evidence>
<feature type="region of interest" description="Disordered" evidence="1">
    <location>
        <begin position="1"/>
        <end position="33"/>
    </location>
</feature>
<gene>
    <name evidence="3" type="ORF">AWB77_05893</name>
</gene>
<dbReference type="Pfam" id="PF01047">
    <property type="entry name" value="MarR"/>
    <property type="match status" value="1"/>
</dbReference>
<comment type="caution">
    <text evidence="3">The sequence shown here is derived from an EMBL/GenBank/DDBJ whole genome shotgun (WGS) entry which is preliminary data.</text>
</comment>
<feature type="compositionally biased region" description="Basic and acidic residues" evidence="1">
    <location>
        <begin position="23"/>
        <end position="33"/>
    </location>
</feature>
<dbReference type="GO" id="GO:0006950">
    <property type="term" value="P:response to stress"/>
    <property type="evidence" value="ECO:0007669"/>
    <property type="project" value="TreeGrafter"/>
</dbReference>
<dbReference type="InterPro" id="IPR036390">
    <property type="entry name" value="WH_DNA-bd_sf"/>
</dbReference>
<reference evidence="3" key="1">
    <citation type="submission" date="2016-01" db="EMBL/GenBank/DDBJ databases">
        <authorList>
            <person name="Peeters C."/>
        </authorList>
    </citation>
    <scope>NUCLEOTIDE SEQUENCE</scope>
    <source>
        <strain evidence="3">LMG 29320</strain>
    </source>
</reference>
<dbReference type="PRINTS" id="PR00598">
    <property type="entry name" value="HTHMARR"/>
</dbReference>